<dbReference type="AlphaFoldDB" id="A0A165YV01"/>
<name>A0A165YV01_9AGAM</name>
<gene>
    <name evidence="1" type="ORF">SISSUDRAFT_395548</name>
</gene>
<keyword evidence="2" id="KW-1185">Reference proteome</keyword>
<accession>A0A165YV01</accession>
<sequence>MHGGTASATVMAHWACAGDVKSNMHERGGTMVGRFCKCFDLSADTALSRSNFLSEFSGVDVKDSQESFLNL</sequence>
<organism evidence="1 2">
    <name type="scientific">Sistotremastrum suecicum HHB10207 ss-3</name>
    <dbReference type="NCBI Taxonomy" id="1314776"/>
    <lineage>
        <taxon>Eukaryota</taxon>
        <taxon>Fungi</taxon>
        <taxon>Dikarya</taxon>
        <taxon>Basidiomycota</taxon>
        <taxon>Agaricomycotina</taxon>
        <taxon>Agaricomycetes</taxon>
        <taxon>Sistotremastrales</taxon>
        <taxon>Sistotremastraceae</taxon>
        <taxon>Sistotremastrum</taxon>
    </lineage>
</organism>
<evidence type="ECO:0000313" key="2">
    <source>
        <dbReference type="Proteomes" id="UP000076798"/>
    </source>
</evidence>
<proteinExistence type="predicted"/>
<dbReference type="EMBL" id="KV428228">
    <property type="protein sequence ID" value="KZT33635.1"/>
    <property type="molecule type" value="Genomic_DNA"/>
</dbReference>
<evidence type="ECO:0000313" key="1">
    <source>
        <dbReference type="EMBL" id="KZT33635.1"/>
    </source>
</evidence>
<protein>
    <submittedName>
        <fullName evidence="1">Uncharacterized protein</fullName>
    </submittedName>
</protein>
<reference evidence="1 2" key="1">
    <citation type="journal article" date="2016" name="Mol. Biol. Evol.">
        <title>Comparative Genomics of Early-Diverging Mushroom-Forming Fungi Provides Insights into the Origins of Lignocellulose Decay Capabilities.</title>
        <authorList>
            <person name="Nagy L.G."/>
            <person name="Riley R."/>
            <person name="Tritt A."/>
            <person name="Adam C."/>
            <person name="Daum C."/>
            <person name="Floudas D."/>
            <person name="Sun H."/>
            <person name="Yadav J.S."/>
            <person name="Pangilinan J."/>
            <person name="Larsson K.H."/>
            <person name="Matsuura K."/>
            <person name="Barry K."/>
            <person name="Labutti K."/>
            <person name="Kuo R."/>
            <person name="Ohm R.A."/>
            <person name="Bhattacharya S.S."/>
            <person name="Shirouzu T."/>
            <person name="Yoshinaga Y."/>
            <person name="Martin F.M."/>
            <person name="Grigoriev I.V."/>
            <person name="Hibbett D.S."/>
        </authorList>
    </citation>
    <scope>NUCLEOTIDE SEQUENCE [LARGE SCALE GENOMIC DNA]</scope>
    <source>
        <strain evidence="1 2">HHB10207 ss-3</strain>
    </source>
</reference>
<dbReference type="Proteomes" id="UP000076798">
    <property type="component" value="Unassembled WGS sequence"/>
</dbReference>